<keyword evidence="2" id="KW-0472">Membrane</keyword>
<dbReference type="AlphaFoldDB" id="A0A561EZX0"/>
<feature type="region of interest" description="Disordered" evidence="1">
    <location>
        <begin position="13"/>
        <end position="33"/>
    </location>
</feature>
<protein>
    <submittedName>
        <fullName evidence="4">Uncharacterized protein DUF1080</fullName>
    </submittedName>
</protein>
<evidence type="ECO:0000313" key="5">
    <source>
        <dbReference type="Proteomes" id="UP000318416"/>
    </source>
</evidence>
<keyword evidence="2" id="KW-0812">Transmembrane</keyword>
<accession>A0A561EZX0</accession>
<evidence type="ECO:0000256" key="1">
    <source>
        <dbReference type="SAM" id="MobiDB-lite"/>
    </source>
</evidence>
<dbReference type="GO" id="GO:0016787">
    <property type="term" value="F:hydrolase activity"/>
    <property type="evidence" value="ECO:0007669"/>
    <property type="project" value="InterPro"/>
</dbReference>
<sequence>MLVGMHLDRPKWAALTGRPPERPFRPDRRRPPFSRLSPRTRRILFLVGIPLVALVLVMTLVLSSGPGLQKWPEGTTHGPWRAVFHGEGFVGGDDGKVILEPRRSLQPSETHAALVVSVGSYGDLDYRLQTRTTQQLRQPTPNSWEVSWVLWHYTDSQHFYYVALKPTGWELGKEDPAYPGAQRFLATGLPAYPVGPWYDVEIRQSGPTMSVTVDDKQLVTFTDEERPYLAGSVGLYNEDAHTEYRNVTVQ</sequence>
<comment type="caution">
    <text evidence="4">The sequence shown here is derived from an EMBL/GenBank/DDBJ whole genome shotgun (WGS) entry which is preliminary data.</text>
</comment>
<evidence type="ECO:0000259" key="3">
    <source>
        <dbReference type="Pfam" id="PF06439"/>
    </source>
</evidence>
<feature type="domain" description="3-keto-alpha-glucoside-1,2-lyase/3-keto-2-hydroxy-glucal hydratase" evidence="3">
    <location>
        <begin position="80"/>
        <end position="249"/>
    </location>
</feature>
<dbReference type="Gene3D" id="2.60.120.560">
    <property type="entry name" value="Exo-inulinase, domain 1"/>
    <property type="match status" value="1"/>
</dbReference>
<dbReference type="Proteomes" id="UP000318416">
    <property type="component" value="Unassembled WGS sequence"/>
</dbReference>
<evidence type="ECO:0000313" key="4">
    <source>
        <dbReference type="EMBL" id="TWE21159.1"/>
    </source>
</evidence>
<keyword evidence="2" id="KW-1133">Transmembrane helix</keyword>
<name>A0A561EZX0_9ACTN</name>
<evidence type="ECO:0000256" key="2">
    <source>
        <dbReference type="SAM" id="Phobius"/>
    </source>
</evidence>
<dbReference type="Pfam" id="PF06439">
    <property type="entry name" value="3keto-disac_hyd"/>
    <property type="match status" value="1"/>
</dbReference>
<dbReference type="InterPro" id="IPR010496">
    <property type="entry name" value="AL/BT2_dom"/>
</dbReference>
<gene>
    <name evidence="4" type="ORF">FB465_6326</name>
</gene>
<organism evidence="4 5">
    <name type="scientific">Kitasatospora atroaurantiaca</name>
    <dbReference type="NCBI Taxonomy" id="285545"/>
    <lineage>
        <taxon>Bacteria</taxon>
        <taxon>Bacillati</taxon>
        <taxon>Actinomycetota</taxon>
        <taxon>Actinomycetes</taxon>
        <taxon>Kitasatosporales</taxon>
        <taxon>Streptomycetaceae</taxon>
        <taxon>Kitasatospora</taxon>
    </lineage>
</organism>
<reference evidence="4 5" key="1">
    <citation type="submission" date="2019-06" db="EMBL/GenBank/DDBJ databases">
        <title>Sequencing the genomes of 1000 actinobacteria strains.</title>
        <authorList>
            <person name="Klenk H.-P."/>
        </authorList>
    </citation>
    <scope>NUCLEOTIDE SEQUENCE [LARGE SCALE GENOMIC DNA]</scope>
    <source>
        <strain evidence="4 5">DSM 41649</strain>
    </source>
</reference>
<feature type="transmembrane region" description="Helical" evidence="2">
    <location>
        <begin position="43"/>
        <end position="62"/>
    </location>
</feature>
<keyword evidence="5" id="KW-1185">Reference proteome</keyword>
<feature type="compositionally biased region" description="Basic and acidic residues" evidence="1">
    <location>
        <begin position="19"/>
        <end position="30"/>
    </location>
</feature>
<proteinExistence type="predicted"/>
<dbReference type="EMBL" id="VIVR01000001">
    <property type="protein sequence ID" value="TWE21159.1"/>
    <property type="molecule type" value="Genomic_DNA"/>
</dbReference>